<keyword evidence="10" id="KW-0325">Glycoprotein</keyword>
<evidence type="ECO:0000256" key="5">
    <source>
        <dbReference type="ARBA" id="ARBA00022502"/>
    </source>
</evidence>
<comment type="similarity">
    <text evidence="3 11">Belongs to the PIGX family.</text>
</comment>
<comment type="pathway">
    <text evidence="2 11">Glycolipid biosynthesis; glycosylphosphatidylinositol-anchor biosynthesis.</text>
</comment>
<evidence type="ECO:0000256" key="9">
    <source>
        <dbReference type="ARBA" id="ARBA00023136"/>
    </source>
</evidence>
<dbReference type="PANTHER" id="PTHR28533">
    <property type="entry name" value="PROTEIN PBN1"/>
    <property type="match status" value="1"/>
</dbReference>
<dbReference type="UniPathway" id="UPA00196"/>
<keyword evidence="13" id="KW-1185">Reference proteome</keyword>
<evidence type="ECO:0000256" key="2">
    <source>
        <dbReference type="ARBA" id="ARBA00004687"/>
    </source>
</evidence>
<evidence type="ECO:0000256" key="1">
    <source>
        <dbReference type="ARBA" id="ARBA00004643"/>
    </source>
</evidence>
<evidence type="ECO:0000256" key="6">
    <source>
        <dbReference type="ARBA" id="ARBA00022692"/>
    </source>
</evidence>
<comment type="subcellular location">
    <subcellularLocation>
        <location evidence="11">Endoplasmic reticulum membrane</location>
        <topology evidence="11">Single-pass membrane protein</topology>
    </subcellularLocation>
    <subcellularLocation>
        <location evidence="1">Endoplasmic reticulum membrane</location>
        <topology evidence="1">Single-pass type III membrane protein</topology>
    </subcellularLocation>
</comment>
<evidence type="ECO:0000256" key="7">
    <source>
        <dbReference type="ARBA" id="ARBA00022824"/>
    </source>
</evidence>
<dbReference type="GO" id="GO:0006506">
    <property type="term" value="P:GPI anchor biosynthetic process"/>
    <property type="evidence" value="ECO:0007669"/>
    <property type="project" value="UniProtKB-UniPathway"/>
</dbReference>
<evidence type="ECO:0000313" key="13">
    <source>
        <dbReference type="Proteomes" id="UP000800041"/>
    </source>
</evidence>
<dbReference type="OrthoDB" id="5546453at2759"/>
<keyword evidence="6" id="KW-0812">Transmembrane</keyword>
<dbReference type="InterPro" id="IPR042322">
    <property type="entry name" value="Pbn1"/>
</dbReference>
<comment type="function">
    <text evidence="11">Required for proper folding and/or the stability of a subset of proteins in the endoplasmic reticulum. Component of glycosylphosphatidylinositol-mannosyltransferase 1 which transfers the first of the 4 mannoses in the GPI-anchor precursors during GPI-anchor biosynthesis. Probably acts by stabilizing the mannosyltransferase GPI14.</text>
</comment>
<evidence type="ECO:0000256" key="4">
    <source>
        <dbReference type="ARBA" id="ARBA00020410"/>
    </source>
</evidence>
<organism evidence="12 13">
    <name type="scientific">Aulographum hederae CBS 113979</name>
    <dbReference type="NCBI Taxonomy" id="1176131"/>
    <lineage>
        <taxon>Eukaryota</taxon>
        <taxon>Fungi</taxon>
        <taxon>Dikarya</taxon>
        <taxon>Ascomycota</taxon>
        <taxon>Pezizomycotina</taxon>
        <taxon>Dothideomycetes</taxon>
        <taxon>Pleosporomycetidae</taxon>
        <taxon>Aulographales</taxon>
        <taxon>Aulographaceae</taxon>
    </lineage>
</organism>
<keyword evidence="7 11" id="KW-0256">Endoplasmic reticulum</keyword>
<dbReference type="AlphaFoldDB" id="A0A6G1GLI4"/>
<dbReference type="PANTHER" id="PTHR28533:SF1">
    <property type="entry name" value="PROTEIN PBN1"/>
    <property type="match status" value="1"/>
</dbReference>
<name>A0A6G1GLI4_9PEZI</name>
<dbReference type="InterPro" id="IPR013233">
    <property type="entry name" value="PIG-X/PBN1"/>
</dbReference>
<evidence type="ECO:0000313" key="12">
    <source>
        <dbReference type="EMBL" id="KAF1981781.1"/>
    </source>
</evidence>
<keyword evidence="9" id="KW-0472">Membrane</keyword>
<evidence type="ECO:0000256" key="3">
    <source>
        <dbReference type="ARBA" id="ARBA00010345"/>
    </source>
</evidence>
<evidence type="ECO:0000256" key="11">
    <source>
        <dbReference type="RuleBase" id="RU366056"/>
    </source>
</evidence>
<dbReference type="EMBL" id="ML977193">
    <property type="protein sequence ID" value="KAF1981781.1"/>
    <property type="molecule type" value="Genomic_DNA"/>
</dbReference>
<reference evidence="12" key="1">
    <citation type="journal article" date="2020" name="Stud. Mycol.">
        <title>101 Dothideomycetes genomes: a test case for predicting lifestyles and emergence of pathogens.</title>
        <authorList>
            <person name="Haridas S."/>
            <person name="Albert R."/>
            <person name="Binder M."/>
            <person name="Bloem J."/>
            <person name="Labutti K."/>
            <person name="Salamov A."/>
            <person name="Andreopoulos B."/>
            <person name="Baker S."/>
            <person name="Barry K."/>
            <person name="Bills G."/>
            <person name="Bluhm B."/>
            <person name="Cannon C."/>
            <person name="Castanera R."/>
            <person name="Culley D."/>
            <person name="Daum C."/>
            <person name="Ezra D."/>
            <person name="Gonzalez J."/>
            <person name="Henrissat B."/>
            <person name="Kuo A."/>
            <person name="Liang C."/>
            <person name="Lipzen A."/>
            <person name="Lutzoni F."/>
            <person name="Magnuson J."/>
            <person name="Mondo S."/>
            <person name="Nolan M."/>
            <person name="Ohm R."/>
            <person name="Pangilinan J."/>
            <person name="Park H.-J."/>
            <person name="Ramirez L."/>
            <person name="Alfaro M."/>
            <person name="Sun H."/>
            <person name="Tritt A."/>
            <person name="Yoshinaga Y."/>
            <person name="Zwiers L.-H."/>
            <person name="Turgeon B."/>
            <person name="Goodwin S."/>
            <person name="Spatafora J."/>
            <person name="Crous P."/>
            <person name="Grigoriev I."/>
        </authorList>
    </citation>
    <scope>NUCLEOTIDE SEQUENCE</scope>
    <source>
        <strain evidence="12">CBS 113979</strain>
    </source>
</reference>
<dbReference type="SMART" id="SM00780">
    <property type="entry name" value="PIG-X"/>
    <property type="match status" value="1"/>
</dbReference>
<evidence type="ECO:0000256" key="8">
    <source>
        <dbReference type="ARBA" id="ARBA00022989"/>
    </source>
</evidence>
<dbReference type="GO" id="GO:0005789">
    <property type="term" value="C:endoplasmic reticulum membrane"/>
    <property type="evidence" value="ECO:0007669"/>
    <property type="project" value="UniProtKB-SubCell"/>
</dbReference>
<keyword evidence="8" id="KW-1133">Transmembrane helix</keyword>
<dbReference type="Proteomes" id="UP000800041">
    <property type="component" value="Unassembled WGS sequence"/>
</dbReference>
<evidence type="ECO:0000256" key="10">
    <source>
        <dbReference type="ARBA" id="ARBA00023180"/>
    </source>
</evidence>
<sequence length="533" mass="58862">MRERITYLLHDPRNFQLDQLKISKNALEVRNLKAAKEHQLTVGLNDLPTEIRDVLTQSHEIHIRWASAKPYESIAPFSSRVAPGLHVFFTPLRDNSARHLCPLLQDLFDEQLKCKSPQKSFTPLSPPSPRFSTSSSHQYHALVPDLSSFLTYINAKVCSNPSANSSSLCSLSLPSLRSVSFLDINYDAISHALVINAYWAGGPEKGVWNEVQEKQRSDDTLEIGVLNNEQATEKEELKLGGFLTVLGEHDEPKQTLFSFPSRHHPLSPLTSHYTFSFPSPTGLHPHAHITLPHSALTPPSPHRCSLHTYLTLPSAIFLDRYQFSDPLFLTSLNLKSLRHISGATDLEAPDYVVDEWGSAALFEIDVPNSKSKAGGSSGKSESKREGDFVVDIPLHLRYLTPTNSTTSGSPQGTVSLDIPHPILFWACVAEDGTKMSSSPFDRVNLGYDSLFGDRTYFYHLSPAGAISSGAKPAVGRLVETIHVPVLDLSHPLAHWIEWGTVMVVVLGAGWIMGRLWDVVGGGSAREEGSKKEN</sequence>
<protein>
    <recommendedName>
        <fullName evidence="4 11">Protein PBN1</fullName>
    </recommendedName>
</protein>
<accession>A0A6G1GLI4</accession>
<keyword evidence="5 11" id="KW-0337">GPI-anchor biosynthesis</keyword>
<dbReference type="GO" id="GO:0000030">
    <property type="term" value="F:mannosyltransferase activity"/>
    <property type="evidence" value="ECO:0007669"/>
    <property type="project" value="TreeGrafter"/>
</dbReference>
<gene>
    <name evidence="12" type="ORF">K402DRAFT_398174</name>
</gene>
<dbReference type="Pfam" id="PF08320">
    <property type="entry name" value="PIG-X"/>
    <property type="match status" value="1"/>
</dbReference>
<dbReference type="GO" id="GO:1990529">
    <property type="term" value="C:glycosylphosphatidylinositol-mannosyltransferase I complex"/>
    <property type="evidence" value="ECO:0007669"/>
    <property type="project" value="TreeGrafter"/>
</dbReference>
<proteinExistence type="inferred from homology"/>